<dbReference type="SMART" id="SM00448">
    <property type="entry name" value="REC"/>
    <property type="match status" value="1"/>
</dbReference>
<dbReference type="PANTHER" id="PTHR37299:SF1">
    <property type="entry name" value="STAGE 0 SPORULATION PROTEIN A HOMOLOG"/>
    <property type="match status" value="1"/>
</dbReference>
<dbReference type="PANTHER" id="PTHR37299">
    <property type="entry name" value="TRANSCRIPTIONAL REGULATOR-RELATED"/>
    <property type="match status" value="1"/>
</dbReference>
<dbReference type="GO" id="GO:0003677">
    <property type="term" value="F:DNA binding"/>
    <property type="evidence" value="ECO:0007669"/>
    <property type="project" value="UniProtKB-KW"/>
</dbReference>
<evidence type="ECO:0000259" key="2">
    <source>
        <dbReference type="PROSITE" id="PS50110"/>
    </source>
</evidence>
<evidence type="ECO:0000313" key="4">
    <source>
        <dbReference type="Proteomes" id="UP001232063"/>
    </source>
</evidence>
<dbReference type="InterPro" id="IPR007492">
    <property type="entry name" value="LytTR_DNA-bd_dom"/>
</dbReference>
<dbReference type="PROSITE" id="PS50110">
    <property type="entry name" value="RESPONSE_REGULATORY"/>
    <property type="match status" value="1"/>
</dbReference>
<dbReference type="Gene3D" id="3.40.50.2300">
    <property type="match status" value="1"/>
</dbReference>
<accession>A0AAE3R4C1</accession>
<dbReference type="GO" id="GO:0000156">
    <property type="term" value="F:phosphorelay response regulator activity"/>
    <property type="evidence" value="ECO:0007669"/>
    <property type="project" value="InterPro"/>
</dbReference>
<dbReference type="EMBL" id="JASJOU010000002">
    <property type="protein sequence ID" value="MDJ1500437.1"/>
    <property type="molecule type" value="Genomic_DNA"/>
</dbReference>
<name>A0AAE3R4C1_9BACT</name>
<dbReference type="Gene3D" id="2.40.50.1020">
    <property type="entry name" value="LytTr DNA-binding domain"/>
    <property type="match status" value="1"/>
</dbReference>
<feature type="domain" description="Response regulatory" evidence="2">
    <location>
        <begin position="3"/>
        <end position="116"/>
    </location>
</feature>
<dbReference type="SUPFAM" id="SSF52172">
    <property type="entry name" value="CheY-like"/>
    <property type="match status" value="1"/>
</dbReference>
<feature type="modified residue" description="4-aspartylphosphate" evidence="1">
    <location>
        <position position="56"/>
    </location>
</feature>
<protein>
    <submittedName>
        <fullName evidence="3">LytTR family DNA-binding domain-containing protein</fullName>
    </submittedName>
</protein>
<dbReference type="RefSeq" id="WP_314509967.1">
    <property type="nucleotide sequence ID" value="NZ_JASJOU010000002.1"/>
</dbReference>
<comment type="caution">
    <text evidence="3">The sequence shown here is derived from an EMBL/GenBank/DDBJ whole genome shotgun (WGS) entry which is preliminary data.</text>
</comment>
<keyword evidence="4" id="KW-1185">Reference proteome</keyword>
<dbReference type="InterPro" id="IPR001789">
    <property type="entry name" value="Sig_transdc_resp-reg_receiver"/>
</dbReference>
<dbReference type="InterPro" id="IPR046947">
    <property type="entry name" value="LytR-like"/>
</dbReference>
<sequence>MLTILIIEDEIKAARELQKLLEELQPGCHITAILQSVEEAIQWLNNNSVPDLIFSDIQLADGLCFDIFKTVRIHSPIIFCTAFDEYAIRAFETNSIDYLLKPIDKIKLGKSLDKYESLKQIYSGNKEYEAKLEALFSQLKKPYKTSLLVHFKEKIIPLKTEEIAFFHYTNGIVHVLTQRNQQHVINYTLDELESIVDPQVFYRANRQFIINRNAIANAEHYFARKLTVKLHIPTPEPIVISKAKASDFLHWLEHS</sequence>
<reference evidence="3" key="1">
    <citation type="submission" date="2023-05" db="EMBL/GenBank/DDBJ databases">
        <authorList>
            <person name="Zhang X."/>
        </authorList>
    </citation>
    <scope>NUCLEOTIDE SEQUENCE</scope>
    <source>
        <strain evidence="3">BD1B2-1</strain>
    </source>
</reference>
<dbReference type="InterPro" id="IPR011006">
    <property type="entry name" value="CheY-like_superfamily"/>
</dbReference>
<evidence type="ECO:0000313" key="3">
    <source>
        <dbReference type="EMBL" id="MDJ1500437.1"/>
    </source>
</evidence>
<dbReference type="SMART" id="SM00850">
    <property type="entry name" value="LytTR"/>
    <property type="match status" value="1"/>
</dbReference>
<dbReference type="Pfam" id="PF04397">
    <property type="entry name" value="LytTR"/>
    <property type="match status" value="1"/>
</dbReference>
<organism evidence="3 4">
    <name type="scientific">Xanthocytophaga agilis</name>
    <dbReference type="NCBI Taxonomy" id="3048010"/>
    <lineage>
        <taxon>Bacteria</taxon>
        <taxon>Pseudomonadati</taxon>
        <taxon>Bacteroidota</taxon>
        <taxon>Cytophagia</taxon>
        <taxon>Cytophagales</taxon>
        <taxon>Rhodocytophagaceae</taxon>
        <taxon>Xanthocytophaga</taxon>
    </lineage>
</organism>
<evidence type="ECO:0000256" key="1">
    <source>
        <dbReference type="PROSITE-ProRule" id="PRU00169"/>
    </source>
</evidence>
<proteinExistence type="predicted"/>
<dbReference type="AlphaFoldDB" id="A0AAE3R4C1"/>
<dbReference type="Pfam" id="PF00072">
    <property type="entry name" value="Response_reg"/>
    <property type="match status" value="1"/>
</dbReference>
<dbReference type="Proteomes" id="UP001232063">
    <property type="component" value="Unassembled WGS sequence"/>
</dbReference>
<keyword evidence="3" id="KW-0238">DNA-binding</keyword>
<gene>
    <name evidence="3" type="ORF">QNI22_07265</name>
</gene>
<keyword evidence="1" id="KW-0597">Phosphoprotein</keyword>
<dbReference type="FunFam" id="3.40.50.2300:FF:000361">
    <property type="entry name" value="Two-component system response regulator"/>
    <property type="match status" value="1"/>
</dbReference>